<evidence type="ECO:0000313" key="3">
    <source>
        <dbReference type="Proteomes" id="UP000694392"/>
    </source>
</evidence>
<protein>
    <submittedName>
        <fullName evidence="2">Glycosylated integral membrane protein 1</fullName>
    </submittedName>
</protein>
<dbReference type="PANTHER" id="PTHR28549">
    <property type="entry name" value="GLYCOPROTEIN INTEGRAL MEMBRANE PROTEIN 1"/>
    <property type="match status" value="1"/>
</dbReference>
<dbReference type="GeneTree" id="ENSGT00390000008373"/>
<proteinExistence type="predicted"/>
<evidence type="ECO:0000313" key="2">
    <source>
        <dbReference type="Ensembl" id="ENSSPUP00000007331.1"/>
    </source>
</evidence>
<dbReference type="PANTHER" id="PTHR28549:SF1">
    <property type="entry name" value="GLYCOPROTEIN INTEGRAL MEMBRANE PROTEIN 1"/>
    <property type="match status" value="1"/>
</dbReference>
<sequence>MEAALGPGGLLLLVLGLLLLGLAAPDPTSASQPLLSQKSIRINITTLKDSGEIQKGQVVLNITYANSRVYVNDFPLKSGVTRIKCQTLILESGSSENLLDQRRLGIVTVRIMVHEWPLASSSNLQLIVIQEEVIEIDGKQVQQEEVTETDILVKDLRVLRHSNYTVSLKESMLYSIPRDNDILVTFPSLPRKDVESPLQTTSQYLPRQVETIVDEEALPSKLPETPLVTEASSSYKESIRINIASLKDNGDIQEGQVVLNVTYINGQVYVSDFPLKSGVTRIKCQTFILESGSSENLLDQRRLGIATVRIMVHEWPLTSSSNLQLIVIQEEVTEIDGKQVQQEEVTEIDILVRDLRVLRHSNYTVSLKESMLYSIPRDSDVLFTLPNLSGKDVESPLQTTSQYLLRQVETTVDEEALPGKLPETPLGTEAPSSYKVMCQWVENLRKELCTFWLKSLPVFFNFMEVTVVGVVGAALIIRALKVISPSCEPKGILHLDDCNHTYNVDISLRLDSPEKTDNLEEKLYI</sequence>
<keyword evidence="1" id="KW-0732">Signal</keyword>
<evidence type="ECO:0000256" key="1">
    <source>
        <dbReference type="SAM" id="SignalP"/>
    </source>
</evidence>
<keyword evidence="3" id="KW-1185">Reference proteome</keyword>
<dbReference type="Proteomes" id="UP000694392">
    <property type="component" value="Unplaced"/>
</dbReference>
<dbReference type="AlphaFoldDB" id="A0A8D0GK37"/>
<feature type="signal peptide" evidence="1">
    <location>
        <begin position="1"/>
        <end position="30"/>
    </location>
</feature>
<dbReference type="Ensembl" id="ENSSPUT00000007812.1">
    <property type="protein sequence ID" value="ENSSPUP00000007331.1"/>
    <property type="gene ID" value="ENSSPUG00000005672.1"/>
</dbReference>
<reference evidence="2" key="2">
    <citation type="submission" date="2025-09" db="UniProtKB">
        <authorList>
            <consortium name="Ensembl"/>
        </authorList>
    </citation>
    <scope>IDENTIFICATION</scope>
</reference>
<accession>A0A8D0GK37</accession>
<name>A0A8D0GK37_SPHPU</name>
<feature type="chain" id="PRO_5034170865" evidence="1">
    <location>
        <begin position="31"/>
        <end position="525"/>
    </location>
</feature>
<gene>
    <name evidence="2" type="primary">GINM1</name>
</gene>
<dbReference type="InterPro" id="IPR042319">
    <property type="entry name" value="GINM1"/>
</dbReference>
<reference evidence="2" key="1">
    <citation type="submission" date="2025-08" db="UniProtKB">
        <authorList>
            <consortium name="Ensembl"/>
        </authorList>
    </citation>
    <scope>IDENTIFICATION</scope>
</reference>
<organism evidence="2 3">
    <name type="scientific">Sphenodon punctatus</name>
    <name type="common">Tuatara</name>
    <name type="synonym">Hatteria punctata</name>
    <dbReference type="NCBI Taxonomy" id="8508"/>
    <lineage>
        <taxon>Eukaryota</taxon>
        <taxon>Metazoa</taxon>
        <taxon>Chordata</taxon>
        <taxon>Craniata</taxon>
        <taxon>Vertebrata</taxon>
        <taxon>Euteleostomi</taxon>
        <taxon>Lepidosauria</taxon>
        <taxon>Sphenodontia</taxon>
        <taxon>Sphenodontidae</taxon>
        <taxon>Sphenodon</taxon>
    </lineage>
</organism>